<accession>A0ABS1K0S6</accession>
<name>A0ABS1K0S6_9MICC</name>
<feature type="compositionally biased region" description="Basic residues" evidence="1">
    <location>
        <begin position="101"/>
        <end position="113"/>
    </location>
</feature>
<keyword evidence="2" id="KW-0472">Membrane</keyword>
<feature type="region of interest" description="Disordered" evidence="1">
    <location>
        <begin position="101"/>
        <end position="126"/>
    </location>
</feature>
<gene>
    <name evidence="3" type="ORF">JJE72_07090</name>
</gene>
<evidence type="ECO:0000313" key="4">
    <source>
        <dbReference type="Proteomes" id="UP000639051"/>
    </source>
</evidence>
<protein>
    <submittedName>
        <fullName evidence="3">Uncharacterized protein</fullName>
    </submittedName>
</protein>
<keyword evidence="4" id="KW-1185">Reference proteome</keyword>
<evidence type="ECO:0000256" key="2">
    <source>
        <dbReference type="SAM" id="Phobius"/>
    </source>
</evidence>
<dbReference type="Proteomes" id="UP000639051">
    <property type="component" value="Unassembled WGS sequence"/>
</dbReference>
<feature type="region of interest" description="Disordered" evidence="1">
    <location>
        <begin position="57"/>
        <end position="82"/>
    </location>
</feature>
<proteinExistence type="predicted"/>
<keyword evidence="2" id="KW-1133">Transmembrane helix</keyword>
<sequence>MPWWSWILIWVALGACALAVLLLGALYLFRKGAALVRGAGEALEQVTVRTGPEMAGVAADGAPSVHDDGPAAPAGRPGGAVFADPARMRREYEDGRERRRLARRDRRVARRRERGQMQSLRDLGLN</sequence>
<evidence type="ECO:0000256" key="1">
    <source>
        <dbReference type="SAM" id="MobiDB-lite"/>
    </source>
</evidence>
<dbReference type="RefSeq" id="WP_189692030.1">
    <property type="nucleotide sequence ID" value="NZ_BNCM01000001.1"/>
</dbReference>
<evidence type="ECO:0000313" key="3">
    <source>
        <dbReference type="EMBL" id="MBL0705274.1"/>
    </source>
</evidence>
<dbReference type="EMBL" id="JAERRC010000020">
    <property type="protein sequence ID" value="MBL0705274.1"/>
    <property type="molecule type" value="Genomic_DNA"/>
</dbReference>
<feature type="transmembrane region" description="Helical" evidence="2">
    <location>
        <begin position="6"/>
        <end position="29"/>
    </location>
</feature>
<organism evidence="3 4">
    <name type="scientific">Sinomonas cellulolyticus</name>
    <dbReference type="NCBI Taxonomy" id="2801916"/>
    <lineage>
        <taxon>Bacteria</taxon>
        <taxon>Bacillati</taxon>
        <taxon>Actinomycetota</taxon>
        <taxon>Actinomycetes</taxon>
        <taxon>Micrococcales</taxon>
        <taxon>Micrococcaceae</taxon>
        <taxon>Sinomonas</taxon>
    </lineage>
</organism>
<comment type="caution">
    <text evidence="3">The sequence shown here is derived from an EMBL/GenBank/DDBJ whole genome shotgun (WGS) entry which is preliminary data.</text>
</comment>
<reference evidence="3 4" key="1">
    <citation type="submission" date="2021-01" db="EMBL/GenBank/DDBJ databases">
        <title>Genome public.</title>
        <authorList>
            <person name="Liu C."/>
            <person name="Sun Q."/>
        </authorList>
    </citation>
    <scope>NUCLEOTIDE SEQUENCE [LARGE SCALE GENOMIC DNA]</scope>
    <source>
        <strain evidence="3 4">JC656</strain>
    </source>
</reference>
<keyword evidence="2" id="KW-0812">Transmembrane</keyword>